<feature type="domain" description="Phage tail collar" evidence="1">
    <location>
        <begin position="97"/>
        <end position="122"/>
    </location>
</feature>
<dbReference type="Pfam" id="PF07484">
    <property type="entry name" value="Collar"/>
    <property type="match status" value="1"/>
</dbReference>
<dbReference type="InterPro" id="IPR011083">
    <property type="entry name" value="Phage_tail_collar_dom"/>
</dbReference>
<evidence type="ECO:0000259" key="1">
    <source>
        <dbReference type="Pfam" id="PF07484"/>
    </source>
</evidence>
<dbReference type="InterPro" id="IPR037053">
    <property type="entry name" value="Phage_tail_collar_dom_sf"/>
</dbReference>
<protein>
    <submittedName>
        <fullName evidence="2">Tail collar domain protein</fullName>
    </submittedName>
</protein>
<evidence type="ECO:0000313" key="2">
    <source>
        <dbReference type="EMBL" id="DAE26184.1"/>
    </source>
</evidence>
<sequence>MQDRVGSIDLANGAIRYVGYNAYKVVLRGVWLKLEDEPLQIETPLTAGNLLTAQTAAKIWRAGDAPTDPMVNEALAKLAEPNYHVGDILTTVRVLSAPWHACDGSTFSRTAYPALYAVLGGTTLPSISYSSDTTTYIKMADD</sequence>
<dbReference type="Gene3D" id="3.90.1340.10">
    <property type="entry name" value="Phage tail collar domain"/>
    <property type="match status" value="1"/>
</dbReference>
<dbReference type="SUPFAM" id="SSF88874">
    <property type="entry name" value="Receptor-binding domain of short tail fibre protein gp12"/>
    <property type="match status" value="1"/>
</dbReference>
<proteinExistence type="predicted"/>
<name>A0A8S5R486_9CAUD</name>
<accession>A0A8S5R486</accession>
<reference evidence="2" key="1">
    <citation type="journal article" date="2021" name="Proc. Natl. Acad. Sci. U.S.A.">
        <title>A Catalog of Tens of Thousands of Viruses from Human Metagenomes Reveals Hidden Associations with Chronic Diseases.</title>
        <authorList>
            <person name="Tisza M.J."/>
            <person name="Buck C.B."/>
        </authorList>
    </citation>
    <scope>NUCLEOTIDE SEQUENCE</scope>
    <source>
        <strain evidence="2">CtcMb1</strain>
    </source>
</reference>
<organism evidence="2">
    <name type="scientific">Siphoviridae sp. ctcMb1</name>
    <dbReference type="NCBI Taxonomy" id="2827276"/>
    <lineage>
        <taxon>Viruses</taxon>
        <taxon>Duplodnaviria</taxon>
        <taxon>Heunggongvirae</taxon>
        <taxon>Uroviricota</taxon>
        <taxon>Caudoviricetes</taxon>
    </lineage>
</organism>
<dbReference type="EMBL" id="BK015811">
    <property type="protein sequence ID" value="DAE26184.1"/>
    <property type="molecule type" value="Genomic_DNA"/>
</dbReference>